<dbReference type="GO" id="GO:0005811">
    <property type="term" value="C:lipid droplet"/>
    <property type="evidence" value="ECO:0007669"/>
    <property type="project" value="TreeGrafter"/>
</dbReference>
<dbReference type="Proteomes" id="UP000685013">
    <property type="component" value="Chromosome 16"/>
</dbReference>
<proteinExistence type="predicted"/>
<feature type="region of interest" description="Disordered" evidence="1">
    <location>
        <begin position="233"/>
        <end position="258"/>
    </location>
</feature>
<gene>
    <name evidence="2" type="ORF">SDJN03_24842</name>
</gene>
<accession>A0AAV6M9V9</accession>
<dbReference type="GO" id="GO:0005739">
    <property type="term" value="C:mitochondrion"/>
    <property type="evidence" value="ECO:0007669"/>
    <property type="project" value="TreeGrafter"/>
</dbReference>
<evidence type="ECO:0000313" key="3">
    <source>
        <dbReference type="Proteomes" id="UP000685013"/>
    </source>
</evidence>
<dbReference type="InterPro" id="IPR051276">
    <property type="entry name" value="Saccharopine_DH-like_oxidrdct"/>
</dbReference>
<dbReference type="PANTHER" id="PTHR12286:SF5">
    <property type="entry name" value="SACCHAROPINE DEHYDROGENASE-LIKE OXIDOREDUCTASE"/>
    <property type="match status" value="1"/>
</dbReference>
<dbReference type="GO" id="GO:0005886">
    <property type="term" value="C:plasma membrane"/>
    <property type="evidence" value="ECO:0007669"/>
    <property type="project" value="TreeGrafter"/>
</dbReference>
<protein>
    <submittedName>
        <fullName evidence="2">Mitochondrial saccharopine dehydrogenase-like oxidoreductase</fullName>
    </submittedName>
</protein>
<evidence type="ECO:0000256" key="1">
    <source>
        <dbReference type="SAM" id="MobiDB-lite"/>
    </source>
</evidence>
<sequence length="258" mass="27902">MEASLYDFIILAASGFTGNRSESDKAVGNSQMGQLIPTPRRQFPLLTADISDPQSIHRLCTQTKLILNCAGLFRRYGEPVVAACVETGLESKNKIVANFGTFESAVLGVANADRLVQLRRSRPRRPRPTIPGCPPPKGPTVEHNTKRQAFGLKNGPSEDEVDSASFKMWFVGHGFSNNNGGGNRELDMKVVTRMMGPESGYVATSIILVQCAFVVLSKREILPKGGVLTPEVAVPKTKPSGNAARLRPPVSKTTPEKS</sequence>
<reference evidence="2 3" key="1">
    <citation type="journal article" date="2021" name="Hortic Res">
        <title>The domestication of Cucurbita argyrosperma as revealed by the genome of its wild relative.</title>
        <authorList>
            <person name="Barrera-Redondo J."/>
            <person name="Sanchez-de la Vega G."/>
            <person name="Aguirre-Liguori J.A."/>
            <person name="Castellanos-Morales G."/>
            <person name="Gutierrez-Guerrero Y.T."/>
            <person name="Aguirre-Dugua X."/>
            <person name="Aguirre-Planter E."/>
            <person name="Tenaillon M.I."/>
            <person name="Lira-Saade R."/>
            <person name="Eguiarte L.E."/>
        </authorList>
    </citation>
    <scope>NUCLEOTIDE SEQUENCE [LARGE SCALE GENOMIC DNA]</scope>
    <source>
        <strain evidence="2">JBR-2021</strain>
    </source>
</reference>
<feature type="compositionally biased region" description="Pro residues" evidence="1">
    <location>
        <begin position="128"/>
        <end position="138"/>
    </location>
</feature>
<comment type="caution">
    <text evidence="2">The sequence shown here is derived from an EMBL/GenBank/DDBJ whole genome shotgun (WGS) entry which is preliminary data.</text>
</comment>
<keyword evidence="3" id="KW-1185">Reference proteome</keyword>
<dbReference type="EMBL" id="JAGKQH010000016">
    <property type="protein sequence ID" value="KAG6577268.1"/>
    <property type="molecule type" value="Genomic_DNA"/>
</dbReference>
<dbReference type="GO" id="GO:0009247">
    <property type="term" value="P:glycolipid biosynthetic process"/>
    <property type="evidence" value="ECO:0007669"/>
    <property type="project" value="TreeGrafter"/>
</dbReference>
<feature type="non-terminal residue" evidence="2">
    <location>
        <position position="1"/>
    </location>
</feature>
<feature type="region of interest" description="Disordered" evidence="1">
    <location>
        <begin position="123"/>
        <end position="142"/>
    </location>
</feature>
<evidence type="ECO:0000313" key="2">
    <source>
        <dbReference type="EMBL" id="KAG6577268.1"/>
    </source>
</evidence>
<organism evidence="2 3">
    <name type="scientific">Cucurbita argyrosperma subsp. sororia</name>
    <dbReference type="NCBI Taxonomy" id="37648"/>
    <lineage>
        <taxon>Eukaryota</taxon>
        <taxon>Viridiplantae</taxon>
        <taxon>Streptophyta</taxon>
        <taxon>Embryophyta</taxon>
        <taxon>Tracheophyta</taxon>
        <taxon>Spermatophyta</taxon>
        <taxon>Magnoliopsida</taxon>
        <taxon>eudicotyledons</taxon>
        <taxon>Gunneridae</taxon>
        <taxon>Pentapetalae</taxon>
        <taxon>rosids</taxon>
        <taxon>fabids</taxon>
        <taxon>Cucurbitales</taxon>
        <taxon>Cucurbitaceae</taxon>
        <taxon>Cucurbiteae</taxon>
        <taxon>Cucurbita</taxon>
    </lineage>
</organism>
<dbReference type="AlphaFoldDB" id="A0AAV6M9V9"/>
<dbReference type="PANTHER" id="PTHR12286">
    <property type="entry name" value="SACCHAROPINE DEHYDROGENASE-LIKE OXIDOREDUCTASE"/>
    <property type="match status" value="1"/>
</dbReference>
<name>A0AAV6M9V9_9ROSI</name>